<dbReference type="InterPro" id="IPR027417">
    <property type="entry name" value="P-loop_NTPase"/>
</dbReference>
<dbReference type="InterPro" id="IPR001482">
    <property type="entry name" value="T2SS/T4SS_dom"/>
</dbReference>
<dbReference type="Gene3D" id="3.40.50.300">
    <property type="entry name" value="P-loop containing nucleotide triphosphate hydrolases"/>
    <property type="match status" value="1"/>
</dbReference>
<dbReference type="Gene3D" id="3.30.450.380">
    <property type="match status" value="1"/>
</dbReference>
<protein>
    <submittedName>
        <fullName evidence="3">Unannotated protein</fullName>
    </submittedName>
</protein>
<feature type="domain" description="Bacterial type II secretion system protein E" evidence="2">
    <location>
        <begin position="292"/>
        <end position="306"/>
    </location>
</feature>
<dbReference type="InterPro" id="IPR050921">
    <property type="entry name" value="T4SS_GSP_E_ATPase"/>
</dbReference>
<sequence length="444" mass="48251">MKLSERIAAVQRDRALLAEPPPSTGLEHAAVRDSVQSRVIDGLGSRLYDPHIDDQRLAHEVRSAVTDVLGPGRPLGASEHSRIAQEVTDDLLGHGPLEALLRDPDISEIMVNGPHQVFVERSGQLFPVTTQFDDERHLRRTIDKMVSRVGRRVDESSPMVDARLPDGSRLNAILPPLAIDGSALTIRKFSPDPFTIDDLVSMGTLTTAAAEFLAAAVRGRLTLVVSGSTGSGKTTTLNVLSSFIPEGERIVTIEDAAELRLQQQHVVRLESRPPNLEGQGEVTIRTLVRNALRMRPDRIILGEVRDSAAVDMLQAMSTGHDGSIGTVHASSPREALARLETMILLGGADLPLRAVRETMVSALDLIVHQVRGRTGARVITSITEVVGLEGDTITVQEVFSRTHESAPLMPTGIRPRFLDRLRAAGEDLSRVNLTPESDQHQVTS</sequence>
<dbReference type="PANTHER" id="PTHR30486">
    <property type="entry name" value="TWITCHING MOTILITY PROTEIN PILT"/>
    <property type="match status" value="1"/>
</dbReference>
<evidence type="ECO:0000256" key="1">
    <source>
        <dbReference type="ARBA" id="ARBA00006611"/>
    </source>
</evidence>
<dbReference type="CDD" id="cd01130">
    <property type="entry name" value="VirB11-like_ATPase"/>
    <property type="match status" value="1"/>
</dbReference>
<comment type="similarity">
    <text evidence="1">Belongs to the GSP E family.</text>
</comment>
<dbReference type="Pfam" id="PF00437">
    <property type="entry name" value="T2SSE"/>
    <property type="match status" value="1"/>
</dbReference>
<evidence type="ECO:0000259" key="2">
    <source>
        <dbReference type="PROSITE" id="PS00662"/>
    </source>
</evidence>
<reference evidence="3" key="1">
    <citation type="submission" date="2020-05" db="EMBL/GenBank/DDBJ databases">
        <authorList>
            <person name="Chiriac C."/>
            <person name="Salcher M."/>
            <person name="Ghai R."/>
            <person name="Kavagutti S V."/>
        </authorList>
    </citation>
    <scope>NUCLEOTIDE SEQUENCE</scope>
</reference>
<organism evidence="3">
    <name type="scientific">freshwater metagenome</name>
    <dbReference type="NCBI Taxonomy" id="449393"/>
    <lineage>
        <taxon>unclassified sequences</taxon>
        <taxon>metagenomes</taxon>
        <taxon>ecological metagenomes</taxon>
    </lineage>
</organism>
<name>A0A6J7IT50_9ZZZZ</name>
<proteinExistence type="inferred from homology"/>
<dbReference type="AlphaFoldDB" id="A0A6J7IT50"/>
<dbReference type="GO" id="GO:0016887">
    <property type="term" value="F:ATP hydrolysis activity"/>
    <property type="evidence" value="ECO:0007669"/>
    <property type="project" value="InterPro"/>
</dbReference>
<dbReference type="PROSITE" id="PS00662">
    <property type="entry name" value="T2SP_E"/>
    <property type="match status" value="1"/>
</dbReference>
<accession>A0A6J7IT50</accession>
<dbReference type="SUPFAM" id="SSF52540">
    <property type="entry name" value="P-loop containing nucleoside triphosphate hydrolases"/>
    <property type="match status" value="1"/>
</dbReference>
<gene>
    <name evidence="3" type="ORF">UFOPK3773_00420</name>
</gene>
<dbReference type="PANTHER" id="PTHR30486:SF15">
    <property type="entry name" value="TYPE II_IV SECRETION SYSTEM ATPASE"/>
    <property type="match status" value="1"/>
</dbReference>
<evidence type="ECO:0000313" key="3">
    <source>
        <dbReference type="EMBL" id="CAB4934000.1"/>
    </source>
</evidence>
<dbReference type="EMBL" id="CAFBNF010000027">
    <property type="protein sequence ID" value="CAB4934000.1"/>
    <property type="molecule type" value="Genomic_DNA"/>
</dbReference>